<dbReference type="AlphaFoldDB" id="A0A1X6X3M0"/>
<evidence type="ECO:0000313" key="1">
    <source>
        <dbReference type="EMBL" id="SLM93359.1"/>
    </source>
</evidence>
<dbReference type="NCBIfam" id="NF040618">
    <property type="entry name" value="PPA1309_fam"/>
    <property type="match status" value="1"/>
</dbReference>
<dbReference type="Proteomes" id="UP000195981">
    <property type="component" value="Unassembled WGS sequence"/>
</dbReference>
<proteinExistence type="predicted"/>
<dbReference type="InterPro" id="IPR047681">
    <property type="entry name" value="PPA1309-like"/>
</dbReference>
<organism evidence="1 2">
    <name type="scientific">Brachybacterium nesterenkovii</name>
    <dbReference type="NCBI Taxonomy" id="47847"/>
    <lineage>
        <taxon>Bacteria</taxon>
        <taxon>Bacillati</taxon>
        <taxon>Actinomycetota</taxon>
        <taxon>Actinomycetes</taxon>
        <taxon>Micrococcales</taxon>
        <taxon>Dermabacteraceae</taxon>
        <taxon>Brachybacterium</taxon>
    </lineage>
</organism>
<dbReference type="OrthoDB" id="4793703at2"/>
<protein>
    <submittedName>
        <fullName evidence="1">Uncharacterized protein</fullName>
    </submittedName>
</protein>
<reference evidence="1 2" key="1">
    <citation type="submission" date="2017-02" db="EMBL/GenBank/DDBJ databases">
        <authorList>
            <person name="Peterson S.W."/>
        </authorList>
    </citation>
    <scope>NUCLEOTIDE SEQUENCE [LARGE SCALE GENOMIC DNA]</scope>
    <source>
        <strain evidence="1 2">CIP104813</strain>
    </source>
</reference>
<name>A0A1X6X3M0_9MICO</name>
<dbReference type="RefSeq" id="WP_087104576.1">
    <property type="nucleotide sequence ID" value="NZ_FWFG01000084.1"/>
</dbReference>
<keyword evidence="2" id="KW-1185">Reference proteome</keyword>
<evidence type="ECO:0000313" key="2">
    <source>
        <dbReference type="Proteomes" id="UP000195981"/>
    </source>
</evidence>
<dbReference type="EMBL" id="FWFG01000084">
    <property type="protein sequence ID" value="SLM93359.1"/>
    <property type="molecule type" value="Genomic_DNA"/>
</dbReference>
<sequence length="184" mass="19174">MTENSESPVDDVLDPPTAALAAAVLEVGRHVGEAPLRSPRWFALVATGELLASQPSFALLLDDASREAAESDPHHLTPIELDEVPGTADPLTALEHLEVPDIAAGIALACDLDAIRAAEGSADRARERLGSGPVRAVVAVRSDGSSWCSVRGAGRREQTLGRRLVPDLVDALAPVVESPGADAR</sequence>
<gene>
    <name evidence="1" type="ORF">FM110_09720</name>
</gene>
<accession>A0A1X6X3M0</accession>